<feature type="transmembrane region" description="Helical" evidence="1">
    <location>
        <begin position="210"/>
        <end position="232"/>
    </location>
</feature>
<sequence>MPLENGEVLSRSIQQLNKACQDMKNAANELGTGRDAMARDKLRRTRVSAQQWIEKAELATQEKDDSLSNLCAQYNHARAEYDTVNTDSMRAERQVFRRADPAEGGGQLRMGGAGLREQTQIREQDIRPIDLSEFHTEEVIQREKLKNAREIENDVTDLKSTYQEFNSLVNQQQTGIDFISTNIAESQGLIERGHIQIQSSSRSQKSFRKVGCIVGVIIVVVVILVIIVAVIATR</sequence>
<dbReference type="OrthoDB" id="364348at2759"/>
<accession>S9V0I6</accession>
<evidence type="ECO:0000259" key="2">
    <source>
        <dbReference type="PROSITE" id="PS50192"/>
    </source>
</evidence>
<keyword evidence="1" id="KW-1133">Transmembrane helix</keyword>
<gene>
    <name evidence="4" type="ORF">STCU_01130</name>
    <name evidence="3" type="ORF">STCU_01543</name>
</gene>
<dbReference type="Proteomes" id="UP000015354">
    <property type="component" value="Unassembled WGS sequence"/>
</dbReference>
<evidence type="ECO:0000313" key="4">
    <source>
        <dbReference type="EMBL" id="EPY35544.1"/>
    </source>
</evidence>
<proteinExistence type="predicted"/>
<keyword evidence="5" id="KW-1185">Reference proteome</keyword>
<reference evidence="3 5" key="1">
    <citation type="journal article" date="2013" name="PLoS ONE">
        <title>Predicting the Proteins of Angomonas deanei, Strigomonas culicis and Their Respective Endosymbionts Reveals New Aspects of the Trypanosomatidae Family.</title>
        <authorList>
            <person name="Motta M.C."/>
            <person name="Martins A.C."/>
            <person name="de Souza S.S."/>
            <person name="Catta-Preta C.M."/>
            <person name="Silva R."/>
            <person name="Klein C.C."/>
            <person name="de Almeida L.G."/>
            <person name="de Lima Cunha O."/>
            <person name="Ciapina L.P."/>
            <person name="Brocchi M."/>
            <person name="Colabardini A.C."/>
            <person name="de Araujo Lima B."/>
            <person name="Machado C.R."/>
            <person name="de Almeida Soares C.M."/>
            <person name="Probst C.M."/>
            <person name="de Menezes C.B."/>
            <person name="Thompson C.E."/>
            <person name="Bartholomeu D.C."/>
            <person name="Gradia D.F."/>
            <person name="Pavoni D.P."/>
            <person name="Grisard E.C."/>
            <person name="Fantinatti-Garboggini F."/>
            <person name="Marchini F.K."/>
            <person name="Rodrigues-Luiz G.F."/>
            <person name="Wagner G."/>
            <person name="Goldman G.H."/>
            <person name="Fietto J.L."/>
            <person name="Elias M.C."/>
            <person name="Goldman M.H."/>
            <person name="Sagot M.F."/>
            <person name="Pereira M."/>
            <person name="Stoco P.H."/>
            <person name="de Mendonca-Neto R.P."/>
            <person name="Teixeira S.M."/>
            <person name="Maciel T.E."/>
            <person name="de Oliveira Mendes T.A."/>
            <person name="Urmenyi T.P."/>
            <person name="de Souza W."/>
            <person name="Schenkman S."/>
            <person name="de Vasconcelos A.T."/>
        </authorList>
    </citation>
    <scope>NUCLEOTIDE SEQUENCE [LARGE SCALE GENOMIC DNA]</scope>
</reference>
<dbReference type="PROSITE" id="PS50192">
    <property type="entry name" value="T_SNARE"/>
    <property type="match status" value="1"/>
</dbReference>
<evidence type="ECO:0000313" key="3">
    <source>
        <dbReference type="EMBL" id="EPY34523.1"/>
    </source>
</evidence>
<name>S9V0I6_9TRYP</name>
<dbReference type="SUPFAM" id="SSF58038">
    <property type="entry name" value="SNARE fusion complex"/>
    <property type="match status" value="1"/>
</dbReference>
<keyword evidence="1" id="KW-0472">Membrane</keyword>
<protein>
    <submittedName>
        <fullName evidence="3">Syntaxin 7</fullName>
    </submittedName>
</protein>
<dbReference type="EMBL" id="ATMH01001543">
    <property type="protein sequence ID" value="EPY34523.1"/>
    <property type="molecule type" value="Genomic_DNA"/>
</dbReference>
<dbReference type="InterPro" id="IPR000727">
    <property type="entry name" value="T_SNARE_dom"/>
</dbReference>
<reference evidence="3" key="2">
    <citation type="submission" date="2013-03" db="EMBL/GenBank/DDBJ databases">
        <authorList>
            <person name="Motta M.C.M."/>
            <person name="Martins A.C.A."/>
            <person name="Preta C.M.C.C."/>
            <person name="Silva R."/>
            <person name="de Souza S.S."/>
            <person name="Klein C.C."/>
            <person name="de Almeida L.G.P."/>
            <person name="Cunha O.L."/>
            <person name="Colabardini A.C."/>
            <person name="Lima B.A."/>
            <person name="Machado C.R."/>
            <person name="Soares C.M.A."/>
            <person name="de Menezes C.B.A."/>
            <person name="Bartolomeu D.C."/>
            <person name="Grisard E.C."/>
            <person name="Fantinatti-Garboggini F."/>
            <person name="Rodrigues-Luiz G.F."/>
            <person name="Wagner G."/>
            <person name="Goldman G.H."/>
            <person name="Fietto J.L.R."/>
            <person name="Ciapina L.P."/>
            <person name="Brocchi M."/>
            <person name="Elias M.C."/>
            <person name="Goldman M.H.S."/>
            <person name="Sagot M.-F."/>
            <person name="Pereira M."/>
            <person name="Stoco P.H."/>
            <person name="Teixeira S.M.R."/>
            <person name="de Mendonca-Neto R.P."/>
            <person name="Maciel T.E.F."/>
            <person name="Mendes T.A.O."/>
            <person name="Urmenyi T.P."/>
            <person name="Teixeira M.M.G."/>
            <person name="de Camargo E.F.P."/>
            <person name="de Sousa W."/>
            <person name="Schenkman S."/>
            <person name="de Vasconcelos A.T.R."/>
        </authorList>
    </citation>
    <scope>NUCLEOTIDE SEQUENCE</scope>
</reference>
<evidence type="ECO:0000313" key="5">
    <source>
        <dbReference type="Proteomes" id="UP000015354"/>
    </source>
</evidence>
<dbReference type="Gene3D" id="1.20.5.110">
    <property type="match status" value="1"/>
</dbReference>
<keyword evidence="1" id="KW-0812">Transmembrane</keyword>
<dbReference type="AlphaFoldDB" id="S9V0I6"/>
<comment type="caution">
    <text evidence="3">The sequence shown here is derived from an EMBL/GenBank/DDBJ whole genome shotgun (WGS) entry which is preliminary data.</text>
</comment>
<dbReference type="EMBL" id="ATMH01001130">
    <property type="protein sequence ID" value="EPY35544.1"/>
    <property type="molecule type" value="Genomic_DNA"/>
</dbReference>
<evidence type="ECO:0000256" key="1">
    <source>
        <dbReference type="SAM" id="Phobius"/>
    </source>
</evidence>
<feature type="domain" description="T-SNARE coiled-coil homology" evidence="2">
    <location>
        <begin position="138"/>
        <end position="200"/>
    </location>
</feature>
<organism evidence="3 5">
    <name type="scientific">Strigomonas culicis</name>
    <dbReference type="NCBI Taxonomy" id="28005"/>
    <lineage>
        <taxon>Eukaryota</taxon>
        <taxon>Discoba</taxon>
        <taxon>Euglenozoa</taxon>
        <taxon>Kinetoplastea</taxon>
        <taxon>Metakinetoplastina</taxon>
        <taxon>Trypanosomatida</taxon>
        <taxon>Trypanosomatidae</taxon>
        <taxon>Strigomonadinae</taxon>
        <taxon>Strigomonas</taxon>
    </lineage>
</organism>